<sequence>KMIHPKPCSGISVPRDWMLRAILCGQKTASG</sequence>
<dbReference type="AlphaFoldDB" id="X1QYM7"/>
<evidence type="ECO:0000313" key="1">
    <source>
        <dbReference type="EMBL" id="GAI73388.1"/>
    </source>
</evidence>
<name>X1QYM7_9ZZZZ</name>
<organism evidence="1">
    <name type="scientific">marine sediment metagenome</name>
    <dbReference type="NCBI Taxonomy" id="412755"/>
    <lineage>
        <taxon>unclassified sequences</taxon>
        <taxon>metagenomes</taxon>
        <taxon>ecological metagenomes</taxon>
    </lineage>
</organism>
<gene>
    <name evidence="1" type="ORF">S12H4_22032</name>
</gene>
<feature type="non-terminal residue" evidence="1">
    <location>
        <position position="1"/>
    </location>
</feature>
<protein>
    <submittedName>
        <fullName evidence="1">Uncharacterized protein</fullName>
    </submittedName>
</protein>
<dbReference type="EMBL" id="BARW01011423">
    <property type="protein sequence ID" value="GAI73388.1"/>
    <property type="molecule type" value="Genomic_DNA"/>
</dbReference>
<comment type="caution">
    <text evidence="1">The sequence shown here is derived from an EMBL/GenBank/DDBJ whole genome shotgun (WGS) entry which is preliminary data.</text>
</comment>
<accession>X1QYM7</accession>
<reference evidence="1" key="1">
    <citation type="journal article" date="2014" name="Front. Microbiol.">
        <title>High frequency of phylogenetically diverse reductive dehalogenase-homologous genes in deep subseafloor sedimentary metagenomes.</title>
        <authorList>
            <person name="Kawai M."/>
            <person name="Futagami T."/>
            <person name="Toyoda A."/>
            <person name="Takaki Y."/>
            <person name="Nishi S."/>
            <person name="Hori S."/>
            <person name="Arai W."/>
            <person name="Tsubouchi T."/>
            <person name="Morono Y."/>
            <person name="Uchiyama I."/>
            <person name="Ito T."/>
            <person name="Fujiyama A."/>
            <person name="Inagaki F."/>
            <person name="Takami H."/>
        </authorList>
    </citation>
    <scope>NUCLEOTIDE SEQUENCE</scope>
    <source>
        <strain evidence="1">Expedition CK06-06</strain>
    </source>
</reference>
<proteinExistence type="predicted"/>